<dbReference type="PROSITE" id="PS50082">
    <property type="entry name" value="WD_REPEATS_2"/>
    <property type="match status" value="1"/>
</dbReference>
<gene>
    <name evidence="6" type="ORF">SCODWIG_01783</name>
</gene>
<dbReference type="PANTHER" id="PTHR44040">
    <property type="entry name" value="RETINOBLASTOMA-BINDING PROTEIN 5"/>
    <property type="match status" value="1"/>
</dbReference>
<evidence type="ECO:0000256" key="4">
    <source>
        <dbReference type="ARBA" id="ARBA00023242"/>
    </source>
</evidence>
<evidence type="ECO:0000313" key="6">
    <source>
        <dbReference type="EMBL" id="SSD60022.1"/>
    </source>
</evidence>
<dbReference type="PROSITE" id="PS50294">
    <property type="entry name" value="WD_REPEATS_REGION"/>
    <property type="match status" value="1"/>
</dbReference>
<evidence type="ECO:0000256" key="1">
    <source>
        <dbReference type="ARBA" id="ARBA00004123"/>
    </source>
</evidence>
<dbReference type="InterPro" id="IPR015943">
    <property type="entry name" value="WD40/YVTN_repeat-like_dom_sf"/>
</dbReference>
<reference evidence="7" key="1">
    <citation type="submission" date="2018-06" db="EMBL/GenBank/DDBJ databases">
        <authorList>
            <person name="Guldener U."/>
        </authorList>
    </citation>
    <scope>NUCLEOTIDE SEQUENCE [LARGE SCALE GENOMIC DNA]</scope>
    <source>
        <strain evidence="7">UTAD17</strain>
    </source>
</reference>
<keyword evidence="4" id="KW-0539">Nucleus</keyword>
<proteinExistence type="predicted"/>
<feature type="repeat" description="WD" evidence="5">
    <location>
        <begin position="75"/>
        <end position="108"/>
    </location>
</feature>
<keyword evidence="2 5" id="KW-0853">WD repeat</keyword>
<dbReference type="Proteomes" id="UP000262825">
    <property type="component" value="Unassembled WGS sequence"/>
</dbReference>
<dbReference type="InterPro" id="IPR037850">
    <property type="entry name" value="RBBP5/Swd1"/>
</dbReference>
<dbReference type="PANTHER" id="PTHR44040:SF1">
    <property type="entry name" value="RETINOBLASTOMA-BINDING PROTEIN 5"/>
    <property type="match status" value="1"/>
</dbReference>
<keyword evidence="3" id="KW-0677">Repeat</keyword>
<comment type="subcellular location">
    <subcellularLocation>
        <location evidence="1">Nucleus</location>
    </subcellularLocation>
</comment>
<dbReference type="InterPro" id="IPR001680">
    <property type="entry name" value="WD40_rpt"/>
</dbReference>
<dbReference type="VEuPathDB" id="FungiDB:SCODWIG_01783"/>
<dbReference type="Pfam" id="PF00400">
    <property type="entry name" value="WD40"/>
    <property type="match status" value="2"/>
</dbReference>
<protein>
    <submittedName>
        <fullName evidence="6">Related to COMPASS component SWD1</fullName>
    </submittedName>
</protein>
<dbReference type="EMBL" id="UFAJ01000254">
    <property type="protein sequence ID" value="SSD60022.1"/>
    <property type="molecule type" value="Genomic_DNA"/>
</dbReference>
<dbReference type="OrthoDB" id="196858at2759"/>
<evidence type="ECO:0000313" key="7">
    <source>
        <dbReference type="Proteomes" id="UP000262825"/>
    </source>
</evidence>
<evidence type="ECO:0000256" key="2">
    <source>
        <dbReference type="ARBA" id="ARBA00022574"/>
    </source>
</evidence>
<keyword evidence="7" id="KW-1185">Reference proteome</keyword>
<dbReference type="InterPro" id="IPR019775">
    <property type="entry name" value="WD40_repeat_CS"/>
</dbReference>
<dbReference type="InterPro" id="IPR036322">
    <property type="entry name" value="WD40_repeat_dom_sf"/>
</dbReference>
<dbReference type="Gene3D" id="2.130.10.10">
    <property type="entry name" value="YVTN repeat-like/Quinoprotein amine dehydrogenase"/>
    <property type="match status" value="2"/>
</dbReference>
<sequence length="472" mass="53781">MALNLLLQDPFSVLKEYPETLTNVLESPFYSVCLKFSPCGDYLATGCGNGAIIIYDMDTYKPIKMLGNNNLGCNLTGHVSPIQSIEWSNCGRYLLTSSRDCTIKLWDLACNSGTKCNCCEYRFDSFPWKTSFIPNCVDKCFVCVFEEHLPFILDFGVNNNNNKPEIYPIIDTEDFLNKENEQLLLIDDIELKKYGFTLSLCTCELQQQGSASSNILITGTSKGYITVFQQITNDSSQKLHYKITKIDKLANSTIKNIIVSQSMSKMCINSSDRTIRQYEILISSDSATPVFEIIELQHKYQDVINKLQWNHIALGPNTGEYLVASPHGSTARDLYLWETTTGSLVRVLEGAADEELLCIDWNYYNMCIASNSLESGNIYIWSIIVPPKWSALAPDFEEIDENVVYIEKEDEFDDIVDVDEEKRQQWNKEQDIDLITRERYDVRGNDLGVEKFVIPVDYTDIIMMLHPSNRGD</sequence>
<dbReference type="SMART" id="SM00320">
    <property type="entry name" value="WD40"/>
    <property type="match status" value="4"/>
</dbReference>
<dbReference type="SUPFAM" id="SSF50978">
    <property type="entry name" value="WD40 repeat-like"/>
    <property type="match status" value="1"/>
</dbReference>
<dbReference type="AlphaFoldDB" id="A0A376B5W6"/>
<organism evidence="6 7">
    <name type="scientific">Saccharomycodes ludwigii</name>
    <dbReference type="NCBI Taxonomy" id="36035"/>
    <lineage>
        <taxon>Eukaryota</taxon>
        <taxon>Fungi</taxon>
        <taxon>Dikarya</taxon>
        <taxon>Ascomycota</taxon>
        <taxon>Saccharomycotina</taxon>
        <taxon>Saccharomycetes</taxon>
        <taxon>Saccharomycodales</taxon>
        <taxon>Saccharomycodaceae</taxon>
        <taxon>Saccharomycodes</taxon>
    </lineage>
</organism>
<evidence type="ECO:0000256" key="5">
    <source>
        <dbReference type="PROSITE-ProRule" id="PRU00221"/>
    </source>
</evidence>
<dbReference type="GO" id="GO:0048188">
    <property type="term" value="C:Set1C/COMPASS complex"/>
    <property type="evidence" value="ECO:0007669"/>
    <property type="project" value="InterPro"/>
</dbReference>
<dbReference type="PROSITE" id="PS00678">
    <property type="entry name" value="WD_REPEATS_1"/>
    <property type="match status" value="1"/>
</dbReference>
<name>A0A376B5W6_9ASCO</name>
<evidence type="ECO:0000256" key="3">
    <source>
        <dbReference type="ARBA" id="ARBA00022737"/>
    </source>
</evidence>
<accession>A0A376B5W6</accession>